<dbReference type="SUPFAM" id="SSF103481">
    <property type="entry name" value="Multidrug resistance efflux transporter EmrE"/>
    <property type="match status" value="2"/>
</dbReference>
<comment type="subcellular location">
    <subcellularLocation>
        <location evidence="1">Endomembrane system</location>
        <topology evidence="1">Multi-pass membrane protein</topology>
    </subcellularLocation>
</comment>
<dbReference type="PANTHER" id="PTHR32322">
    <property type="entry name" value="INNER MEMBRANE TRANSPORTER"/>
    <property type="match status" value="1"/>
</dbReference>
<evidence type="ECO:0000256" key="6">
    <source>
        <dbReference type="SAM" id="Phobius"/>
    </source>
</evidence>
<gene>
    <name evidence="8" type="ORF">FG383_06835</name>
</gene>
<dbReference type="AlphaFoldDB" id="A0A544TG23"/>
<feature type="transmembrane region" description="Helical" evidence="6">
    <location>
        <begin position="239"/>
        <end position="260"/>
    </location>
</feature>
<proteinExistence type="inferred from homology"/>
<feature type="transmembrane region" description="Helical" evidence="6">
    <location>
        <begin position="122"/>
        <end position="140"/>
    </location>
</feature>
<dbReference type="RefSeq" id="WP_142606274.1">
    <property type="nucleotide sequence ID" value="NZ_VDGG01000011.1"/>
</dbReference>
<keyword evidence="5 6" id="KW-0472">Membrane</keyword>
<evidence type="ECO:0000256" key="3">
    <source>
        <dbReference type="ARBA" id="ARBA00022692"/>
    </source>
</evidence>
<name>A0A544TG23_9BACI</name>
<dbReference type="InterPro" id="IPR000620">
    <property type="entry name" value="EamA_dom"/>
</dbReference>
<feature type="transmembrane region" description="Helical" evidence="6">
    <location>
        <begin position="266"/>
        <end position="287"/>
    </location>
</feature>
<keyword evidence="9" id="KW-1185">Reference proteome</keyword>
<evidence type="ECO:0000313" key="9">
    <source>
        <dbReference type="Proteomes" id="UP000318937"/>
    </source>
</evidence>
<feature type="domain" description="EamA" evidence="7">
    <location>
        <begin position="2"/>
        <end position="133"/>
    </location>
</feature>
<feature type="domain" description="EamA" evidence="7">
    <location>
        <begin position="149"/>
        <end position="283"/>
    </location>
</feature>
<dbReference type="PANTHER" id="PTHR32322:SF2">
    <property type="entry name" value="EAMA DOMAIN-CONTAINING PROTEIN"/>
    <property type="match status" value="1"/>
</dbReference>
<dbReference type="EMBL" id="VDGG01000011">
    <property type="protein sequence ID" value="TQR16425.1"/>
    <property type="molecule type" value="Genomic_DNA"/>
</dbReference>
<protein>
    <submittedName>
        <fullName evidence="8">DMT family transporter</fullName>
    </submittedName>
</protein>
<feature type="transmembrane region" description="Helical" evidence="6">
    <location>
        <begin position="146"/>
        <end position="166"/>
    </location>
</feature>
<feature type="transmembrane region" description="Helical" evidence="6">
    <location>
        <begin position="210"/>
        <end position="232"/>
    </location>
</feature>
<evidence type="ECO:0000256" key="2">
    <source>
        <dbReference type="ARBA" id="ARBA00007362"/>
    </source>
</evidence>
<evidence type="ECO:0000256" key="4">
    <source>
        <dbReference type="ARBA" id="ARBA00022989"/>
    </source>
</evidence>
<evidence type="ECO:0000256" key="5">
    <source>
        <dbReference type="ARBA" id="ARBA00023136"/>
    </source>
</evidence>
<feature type="transmembrane region" description="Helical" evidence="6">
    <location>
        <begin position="33"/>
        <end position="51"/>
    </location>
</feature>
<dbReference type="InterPro" id="IPR037185">
    <property type="entry name" value="EmrE-like"/>
</dbReference>
<comment type="caution">
    <text evidence="8">The sequence shown here is derived from an EMBL/GenBank/DDBJ whole genome shotgun (WGS) entry which is preliminary data.</text>
</comment>
<evidence type="ECO:0000259" key="7">
    <source>
        <dbReference type="Pfam" id="PF00892"/>
    </source>
</evidence>
<accession>A0A544TG23</accession>
<feature type="transmembrane region" description="Helical" evidence="6">
    <location>
        <begin position="89"/>
        <end position="110"/>
    </location>
</feature>
<dbReference type="GO" id="GO:0016020">
    <property type="term" value="C:membrane"/>
    <property type="evidence" value="ECO:0007669"/>
    <property type="project" value="UniProtKB-SubCell"/>
</dbReference>
<dbReference type="InterPro" id="IPR050638">
    <property type="entry name" value="AA-Vitamin_Transporters"/>
</dbReference>
<evidence type="ECO:0000313" key="8">
    <source>
        <dbReference type="EMBL" id="TQR16425.1"/>
    </source>
</evidence>
<evidence type="ECO:0000256" key="1">
    <source>
        <dbReference type="ARBA" id="ARBA00004127"/>
    </source>
</evidence>
<reference evidence="8 9" key="1">
    <citation type="submission" date="2019-05" db="EMBL/GenBank/DDBJ databases">
        <title>Psychrobacillus vulpis sp. nov., a new species isolated from feces of a red fox that inhabits in The Tablas de Daimiel Natural Park, Albacete, Spain.</title>
        <authorList>
            <person name="Rodriguez M."/>
            <person name="Reina J.C."/>
            <person name="Bejar V."/>
            <person name="Llamas I."/>
        </authorList>
    </citation>
    <scope>NUCLEOTIDE SEQUENCE [LARGE SCALE GENOMIC DNA]</scope>
    <source>
        <strain evidence="8 9">NHI-2</strain>
    </source>
</reference>
<dbReference type="Proteomes" id="UP000318937">
    <property type="component" value="Unassembled WGS sequence"/>
</dbReference>
<sequence>MKSIIYLLVLSFLWGSAFMWTKELLDVFKPPTIVFFRCLFGLVALLPFVLLQKNRIHLKIRPFFVFVLALGAAIPWNIMAFSLQGIDTSLSGILNATTPLFALLFSVIILKARPLWNQATSLLIGFVAVTVLILFSSQSTGVQFSIFHAFLMFAVTMAYALNSIWIKKYYTNIPTIHLGFWTLFISAIINGIISVFMEPFAFKHLGSWEIILPLLILGCLCAGLGYVIFYQIISIGGPILASMVTFISPFVTIVLGIFFLQEPFHLGIIIGMPLMILGLLLMNIHIFKRNVTLIKSGYIPPNIINEDNARNGDNAS</sequence>
<dbReference type="OrthoDB" id="67135at2"/>
<comment type="similarity">
    <text evidence="2">Belongs to the EamA transporter family.</text>
</comment>
<dbReference type="Pfam" id="PF00892">
    <property type="entry name" value="EamA"/>
    <property type="match status" value="2"/>
</dbReference>
<feature type="transmembrane region" description="Helical" evidence="6">
    <location>
        <begin position="63"/>
        <end position="83"/>
    </location>
</feature>
<organism evidence="8 9">
    <name type="scientific">Psychrobacillus soli</name>
    <dbReference type="NCBI Taxonomy" id="1543965"/>
    <lineage>
        <taxon>Bacteria</taxon>
        <taxon>Bacillati</taxon>
        <taxon>Bacillota</taxon>
        <taxon>Bacilli</taxon>
        <taxon>Bacillales</taxon>
        <taxon>Bacillaceae</taxon>
        <taxon>Psychrobacillus</taxon>
    </lineage>
</organism>
<keyword evidence="3 6" id="KW-0812">Transmembrane</keyword>
<keyword evidence="4 6" id="KW-1133">Transmembrane helix</keyword>
<feature type="transmembrane region" description="Helical" evidence="6">
    <location>
        <begin position="178"/>
        <end position="198"/>
    </location>
</feature>